<dbReference type="Proteomes" id="UP000475862">
    <property type="component" value="Unassembled WGS sequence"/>
</dbReference>
<proteinExistence type="predicted"/>
<name>A0A6G0U426_APHGL</name>
<accession>A0A6G0U426</accession>
<reference evidence="1 2" key="1">
    <citation type="submission" date="2019-08" db="EMBL/GenBank/DDBJ databases">
        <title>The genome of the soybean aphid Biotype 1, its phylome, world population structure and adaptation to the North American continent.</title>
        <authorList>
            <person name="Giordano R."/>
            <person name="Donthu R.K."/>
            <person name="Hernandez A.G."/>
            <person name="Wright C.L."/>
            <person name="Zimin A.V."/>
        </authorList>
    </citation>
    <scope>NUCLEOTIDE SEQUENCE [LARGE SCALE GENOMIC DNA]</scope>
    <source>
        <tissue evidence="1">Whole aphids</tissue>
    </source>
</reference>
<protein>
    <submittedName>
        <fullName evidence="1">Uncharacterized protein</fullName>
    </submittedName>
</protein>
<comment type="caution">
    <text evidence="1">The sequence shown here is derived from an EMBL/GenBank/DDBJ whole genome shotgun (WGS) entry which is preliminary data.</text>
</comment>
<organism evidence="1 2">
    <name type="scientific">Aphis glycines</name>
    <name type="common">Soybean aphid</name>
    <dbReference type="NCBI Taxonomy" id="307491"/>
    <lineage>
        <taxon>Eukaryota</taxon>
        <taxon>Metazoa</taxon>
        <taxon>Ecdysozoa</taxon>
        <taxon>Arthropoda</taxon>
        <taxon>Hexapoda</taxon>
        <taxon>Insecta</taxon>
        <taxon>Pterygota</taxon>
        <taxon>Neoptera</taxon>
        <taxon>Paraneoptera</taxon>
        <taxon>Hemiptera</taxon>
        <taxon>Sternorrhyncha</taxon>
        <taxon>Aphidomorpha</taxon>
        <taxon>Aphidoidea</taxon>
        <taxon>Aphididae</taxon>
        <taxon>Aphidini</taxon>
        <taxon>Aphis</taxon>
        <taxon>Aphis</taxon>
    </lineage>
</organism>
<dbReference type="EMBL" id="VYZN01000009">
    <property type="protein sequence ID" value="KAE9542976.1"/>
    <property type="molecule type" value="Genomic_DNA"/>
</dbReference>
<sequence length="239" mass="27269">MYIIELNTDMVIPQFSRKISKGFQKLVRAHKPTFSNAIIRTISPVDNFKNITISGLGKPFSGPQHHLKSTHCLALVKTTPEYDSQRLAVKSKCTDLSGVDRSGNDIFFADLSHPSKTINAPRIADFVILLNYCRKIKQIKLHKHILISIWYLKRDALMPNEFITQVVGSTVQSIIKTNKTKHKLLKVDFLCCTFVKLTLKKTYIYNLTTAIILPKLFGDSRQVTRRWRGYLNTGLSEFA</sequence>
<gene>
    <name evidence="1" type="ORF">AGLY_002887</name>
</gene>
<keyword evidence="2" id="KW-1185">Reference proteome</keyword>
<evidence type="ECO:0000313" key="2">
    <source>
        <dbReference type="Proteomes" id="UP000475862"/>
    </source>
</evidence>
<evidence type="ECO:0000313" key="1">
    <source>
        <dbReference type="EMBL" id="KAE9542976.1"/>
    </source>
</evidence>
<dbReference type="AlphaFoldDB" id="A0A6G0U426"/>